<dbReference type="PROSITE" id="PS00107">
    <property type="entry name" value="PROTEIN_KINASE_ATP"/>
    <property type="match status" value="1"/>
</dbReference>
<comment type="caution">
    <text evidence="16">The sequence shown here is derived from an EMBL/GenBank/DDBJ whole genome shotgun (WGS) entry which is preliminary data.</text>
</comment>
<feature type="compositionally biased region" description="Basic and acidic residues" evidence="14">
    <location>
        <begin position="379"/>
        <end position="393"/>
    </location>
</feature>
<reference evidence="16 17" key="1">
    <citation type="journal article" date="2016" name="Genome Biol. Evol.">
        <title>Gene Family Evolution Reflects Adaptation to Soil Environmental Stressors in the Genome of the Collembolan Orchesella cincta.</title>
        <authorList>
            <person name="Faddeeva-Vakhrusheva A."/>
            <person name="Derks M.F."/>
            <person name="Anvar S.Y."/>
            <person name="Agamennone V."/>
            <person name="Suring W."/>
            <person name="Smit S."/>
            <person name="van Straalen N.M."/>
            <person name="Roelofs D."/>
        </authorList>
    </citation>
    <scope>NUCLEOTIDE SEQUENCE [LARGE SCALE GENOMIC DNA]</scope>
    <source>
        <tissue evidence="16">Mixed pool</tissue>
    </source>
</reference>
<dbReference type="GO" id="GO:0005634">
    <property type="term" value="C:nucleus"/>
    <property type="evidence" value="ECO:0007669"/>
    <property type="project" value="TreeGrafter"/>
</dbReference>
<dbReference type="PANTHER" id="PTHR24056:SF222">
    <property type="entry name" value="CYCLIN-DEPENDENT KINASE-LIKE 1"/>
    <property type="match status" value="1"/>
</dbReference>
<keyword evidence="8 16" id="KW-0418">Kinase</keyword>
<dbReference type="SUPFAM" id="SSF56112">
    <property type="entry name" value="Protein kinase-like (PK-like)"/>
    <property type="match status" value="1"/>
</dbReference>
<evidence type="ECO:0000256" key="2">
    <source>
        <dbReference type="ARBA" id="ARBA00006485"/>
    </source>
</evidence>
<evidence type="ECO:0000256" key="11">
    <source>
        <dbReference type="ARBA" id="ARBA00048367"/>
    </source>
</evidence>
<evidence type="ECO:0000256" key="4">
    <source>
        <dbReference type="ARBA" id="ARBA00022490"/>
    </source>
</evidence>
<dbReference type="Gene3D" id="3.30.200.20">
    <property type="entry name" value="Phosphorylase Kinase, domain 1"/>
    <property type="match status" value="1"/>
</dbReference>
<comment type="catalytic activity">
    <reaction evidence="10">
        <text>L-threonyl-[protein] + ATP = O-phospho-L-threonyl-[protein] + ADP + H(+)</text>
        <dbReference type="Rhea" id="RHEA:46608"/>
        <dbReference type="Rhea" id="RHEA-COMP:11060"/>
        <dbReference type="Rhea" id="RHEA-COMP:11605"/>
        <dbReference type="ChEBI" id="CHEBI:15378"/>
        <dbReference type="ChEBI" id="CHEBI:30013"/>
        <dbReference type="ChEBI" id="CHEBI:30616"/>
        <dbReference type="ChEBI" id="CHEBI:61977"/>
        <dbReference type="ChEBI" id="CHEBI:456216"/>
        <dbReference type="EC" id="2.7.11.22"/>
    </reaction>
</comment>
<evidence type="ECO:0000313" key="16">
    <source>
        <dbReference type="EMBL" id="ODN03489.1"/>
    </source>
</evidence>
<proteinExistence type="inferred from homology"/>
<sequence length="393" mass="44305">RSSSKTMERYERLSKIGEGSYGVVFKCRNRETGQLVAIKKFVESEDDPLIRKIAMREIRMLKNLKHPNLINLIEVFRRKKRLHLVFEYCDHTVLNELEKYPKGLPEQLTKRIIWQTLQALSYCHTNNCIHRDVKPENILLTKDGVVKVCDFGFARILSPGENYTDYVATRWYRAPELLVGDTSYGAPVDVFAIGCVLAELIRGEALWPGKSDVDQLYLIRKTMGDLIPRHMQIFRTNEFFAGVTLPMPESREPLETKMPKSTAREAIDFLYKCLDKDPAKRLTCDQLLRHPYFNGFSFRLPSSDIEEFEKIKRNTYTNGSTLFPHLSSTAAAAMSNGGGGGGGGGGGNGGTGTPDYNSPSMTNGKGISNGYGNPNNGYFHRDSRDSFDHLPTI</sequence>
<dbReference type="GO" id="GO:0005524">
    <property type="term" value="F:ATP binding"/>
    <property type="evidence" value="ECO:0007669"/>
    <property type="project" value="UniProtKB-UniRule"/>
</dbReference>
<evidence type="ECO:0000256" key="3">
    <source>
        <dbReference type="ARBA" id="ARBA00012425"/>
    </source>
</evidence>
<gene>
    <name evidence="16" type="ORF">Ocin01_03160</name>
</gene>
<feature type="binding site" evidence="12">
    <location>
        <position position="40"/>
    </location>
    <ligand>
        <name>ATP</name>
        <dbReference type="ChEBI" id="CHEBI:30616"/>
    </ligand>
</feature>
<dbReference type="GO" id="GO:0005737">
    <property type="term" value="C:cytoplasm"/>
    <property type="evidence" value="ECO:0007669"/>
    <property type="project" value="UniProtKB-SubCell"/>
</dbReference>
<dbReference type="EC" id="2.7.11.22" evidence="3"/>
<dbReference type="InterPro" id="IPR050108">
    <property type="entry name" value="CDK"/>
</dbReference>
<evidence type="ECO:0000256" key="6">
    <source>
        <dbReference type="ARBA" id="ARBA00022679"/>
    </source>
</evidence>
<dbReference type="PROSITE" id="PS50011">
    <property type="entry name" value="PROTEIN_KINASE_DOM"/>
    <property type="match status" value="1"/>
</dbReference>
<dbReference type="InterPro" id="IPR000719">
    <property type="entry name" value="Prot_kinase_dom"/>
</dbReference>
<keyword evidence="17" id="KW-1185">Reference proteome</keyword>
<comment type="similarity">
    <text evidence="2">Belongs to the protein kinase superfamily. CMGC Ser/Thr protein kinase family. CDC2/CDKX subfamily.</text>
</comment>
<evidence type="ECO:0000256" key="14">
    <source>
        <dbReference type="SAM" id="MobiDB-lite"/>
    </source>
</evidence>
<organism evidence="16 17">
    <name type="scientific">Orchesella cincta</name>
    <name type="common">Springtail</name>
    <name type="synonym">Podura cincta</name>
    <dbReference type="NCBI Taxonomy" id="48709"/>
    <lineage>
        <taxon>Eukaryota</taxon>
        <taxon>Metazoa</taxon>
        <taxon>Ecdysozoa</taxon>
        <taxon>Arthropoda</taxon>
        <taxon>Hexapoda</taxon>
        <taxon>Collembola</taxon>
        <taxon>Entomobryomorpha</taxon>
        <taxon>Entomobryoidea</taxon>
        <taxon>Orchesellidae</taxon>
        <taxon>Orchesellinae</taxon>
        <taxon>Orchesella</taxon>
    </lineage>
</organism>
<dbReference type="OMA" id="LHSTHYN"/>
<protein>
    <recommendedName>
        <fullName evidence="3">cyclin-dependent kinase</fullName>
        <ecNumber evidence="3">2.7.11.22</ecNumber>
    </recommendedName>
</protein>
<keyword evidence="6" id="KW-0808">Transferase</keyword>
<dbReference type="OrthoDB" id="548217at2759"/>
<feature type="domain" description="Protein kinase" evidence="15">
    <location>
        <begin position="10"/>
        <end position="293"/>
    </location>
</feature>
<dbReference type="EMBL" id="LJIJ01000071">
    <property type="protein sequence ID" value="ODN03489.1"/>
    <property type="molecule type" value="Genomic_DNA"/>
</dbReference>
<comment type="catalytic activity">
    <reaction evidence="11">
        <text>L-seryl-[protein] + ATP = O-phospho-L-seryl-[protein] + ADP + H(+)</text>
        <dbReference type="Rhea" id="RHEA:17989"/>
        <dbReference type="Rhea" id="RHEA-COMP:9863"/>
        <dbReference type="Rhea" id="RHEA-COMP:11604"/>
        <dbReference type="ChEBI" id="CHEBI:15378"/>
        <dbReference type="ChEBI" id="CHEBI:29999"/>
        <dbReference type="ChEBI" id="CHEBI:30616"/>
        <dbReference type="ChEBI" id="CHEBI:83421"/>
        <dbReference type="ChEBI" id="CHEBI:456216"/>
        <dbReference type="EC" id="2.7.11.22"/>
    </reaction>
</comment>
<evidence type="ECO:0000256" key="5">
    <source>
        <dbReference type="ARBA" id="ARBA00022527"/>
    </source>
</evidence>
<comment type="subcellular location">
    <subcellularLocation>
        <location evidence="1">Cytoplasm</location>
    </subcellularLocation>
</comment>
<keyword evidence="4" id="KW-0963">Cytoplasm</keyword>
<dbReference type="InterPro" id="IPR008271">
    <property type="entry name" value="Ser/Thr_kinase_AS"/>
</dbReference>
<feature type="non-terminal residue" evidence="16">
    <location>
        <position position="1"/>
    </location>
</feature>
<feature type="compositionally biased region" description="Gly residues" evidence="14">
    <location>
        <begin position="342"/>
        <end position="352"/>
    </location>
</feature>
<evidence type="ECO:0000256" key="10">
    <source>
        <dbReference type="ARBA" id="ARBA00047811"/>
    </source>
</evidence>
<dbReference type="InterPro" id="IPR011009">
    <property type="entry name" value="Kinase-like_dom_sf"/>
</dbReference>
<dbReference type="PANTHER" id="PTHR24056">
    <property type="entry name" value="CELL DIVISION PROTEIN KINASE"/>
    <property type="match status" value="1"/>
</dbReference>
<evidence type="ECO:0000256" key="1">
    <source>
        <dbReference type="ARBA" id="ARBA00004496"/>
    </source>
</evidence>
<dbReference type="GO" id="GO:0004693">
    <property type="term" value="F:cyclin-dependent protein serine/threonine kinase activity"/>
    <property type="evidence" value="ECO:0007669"/>
    <property type="project" value="UniProtKB-EC"/>
</dbReference>
<evidence type="ECO:0000256" key="13">
    <source>
        <dbReference type="RuleBase" id="RU000304"/>
    </source>
</evidence>
<evidence type="ECO:0000256" key="12">
    <source>
        <dbReference type="PROSITE-ProRule" id="PRU10141"/>
    </source>
</evidence>
<name>A0A1D2NE10_ORCCI</name>
<keyword evidence="9 12" id="KW-0067">ATP-binding</keyword>
<dbReference type="Proteomes" id="UP000094527">
    <property type="component" value="Unassembled WGS sequence"/>
</dbReference>
<dbReference type="Gene3D" id="1.10.510.10">
    <property type="entry name" value="Transferase(Phosphotransferase) domain 1"/>
    <property type="match status" value="1"/>
</dbReference>
<feature type="compositionally biased region" description="Polar residues" evidence="14">
    <location>
        <begin position="354"/>
        <end position="376"/>
    </location>
</feature>
<evidence type="ECO:0000259" key="15">
    <source>
        <dbReference type="PROSITE" id="PS50011"/>
    </source>
</evidence>
<evidence type="ECO:0000256" key="8">
    <source>
        <dbReference type="ARBA" id="ARBA00022777"/>
    </source>
</evidence>
<dbReference type="Pfam" id="PF00069">
    <property type="entry name" value="Pkinase"/>
    <property type="match status" value="1"/>
</dbReference>
<keyword evidence="5 13" id="KW-0723">Serine/threonine-protein kinase</keyword>
<keyword evidence="7 12" id="KW-0547">Nucleotide-binding</keyword>
<evidence type="ECO:0000256" key="9">
    <source>
        <dbReference type="ARBA" id="ARBA00022840"/>
    </source>
</evidence>
<dbReference type="SMART" id="SM00220">
    <property type="entry name" value="S_TKc"/>
    <property type="match status" value="1"/>
</dbReference>
<evidence type="ECO:0000313" key="17">
    <source>
        <dbReference type="Proteomes" id="UP000094527"/>
    </source>
</evidence>
<evidence type="ECO:0000256" key="7">
    <source>
        <dbReference type="ARBA" id="ARBA00022741"/>
    </source>
</evidence>
<dbReference type="InterPro" id="IPR017441">
    <property type="entry name" value="Protein_kinase_ATP_BS"/>
</dbReference>
<accession>A0A1D2NE10</accession>
<feature type="region of interest" description="Disordered" evidence="14">
    <location>
        <begin position="342"/>
        <end position="393"/>
    </location>
</feature>
<dbReference type="AlphaFoldDB" id="A0A1D2NE10"/>
<dbReference type="FunFam" id="3.30.200.20:FF:000049">
    <property type="entry name" value="cyclin-dependent kinase-like 1 isoform X1"/>
    <property type="match status" value="1"/>
</dbReference>
<dbReference type="PROSITE" id="PS00108">
    <property type="entry name" value="PROTEIN_KINASE_ST"/>
    <property type="match status" value="1"/>
</dbReference>
<dbReference type="FunFam" id="1.10.510.10:FF:000191">
    <property type="entry name" value="cyclin-dependent kinase-like 1 isoform X1"/>
    <property type="match status" value="1"/>
</dbReference>
<dbReference type="CDD" id="cd07847">
    <property type="entry name" value="STKc_CDKL1_4"/>
    <property type="match status" value="1"/>
</dbReference>